<sequence length="126" mass="13447">MSILIMLAAFLIIMWLFSGFARRQQQKIVAEQDRRREEALVAGTWVRTTGGFYGQVVDVDGDVVVLATQLGDESLWNKKAIVCAEEPPFASSGEDGDADADADADADDAAHVIAEQATADSGAAES</sequence>
<feature type="region of interest" description="Disordered" evidence="1">
    <location>
        <begin position="87"/>
        <end position="109"/>
    </location>
</feature>
<dbReference type="Pfam" id="PF02699">
    <property type="entry name" value="YajC"/>
    <property type="match status" value="1"/>
</dbReference>
<accession>A0AAU8MZI5</accession>
<protein>
    <submittedName>
        <fullName evidence="2">Preprotein translocase subunit YajC</fullName>
    </submittedName>
</protein>
<evidence type="ECO:0000256" key="1">
    <source>
        <dbReference type="SAM" id="MobiDB-lite"/>
    </source>
</evidence>
<organism evidence="2">
    <name type="scientific">Actinomyces timonensis</name>
    <dbReference type="NCBI Taxonomy" id="1288391"/>
    <lineage>
        <taxon>Bacteria</taxon>
        <taxon>Bacillati</taxon>
        <taxon>Actinomycetota</taxon>
        <taxon>Actinomycetes</taxon>
        <taxon>Actinomycetales</taxon>
        <taxon>Actinomycetaceae</taxon>
        <taxon>Actinomyces</taxon>
    </lineage>
</organism>
<dbReference type="SMART" id="SM01323">
    <property type="entry name" value="YajC"/>
    <property type="match status" value="1"/>
</dbReference>
<name>A0AAU8MZI5_9ACTO</name>
<reference evidence="2" key="1">
    <citation type="submission" date="2024-05" db="EMBL/GenBank/DDBJ databases">
        <title>Draft genome assemblies of 36 bacteria isolated from hibernating arctic ground squirrels.</title>
        <authorList>
            <person name="McKee H."/>
            <person name="Mullen L."/>
            <person name="Drown D.M."/>
            <person name="Duddleston K.N."/>
        </authorList>
    </citation>
    <scope>NUCLEOTIDE SEQUENCE</scope>
    <source>
        <strain evidence="2">AR004</strain>
    </source>
</reference>
<dbReference type="EMBL" id="CP159989">
    <property type="protein sequence ID" value="XCP81676.1"/>
    <property type="molecule type" value="Genomic_DNA"/>
</dbReference>
<dbReference type="AlphaFoldDB" id="A0AAU8MZI5"/>
<proteinExistence type="predicted"/>
<gene>
    <name evidence="2" type="ORF">ABXS69_06485</name>
</gene>
<dbReference type="InterPro" id="IPR003849">
    <property type="entry name" value="Preprotein_translocase_YajC"/>
</dbReference>
<feature type="compositionally biased region" description="Acidic residues" evidence="1">
    <location>
        <begin position="94"/>
        <end position="107"/>
    </location>
</feature>
<dbReference type="RefSeq" id="WP_366179933.1">
    <property type="nucleotide sequence ID" value="NZ_CP159989.1"/>
</dbReference>
<evidence type="ECO:0000313" key="2">
    <source>
        <dbReference type="EMBL" id="XCP81676.1"/>
    </source>
</evidence>